<evidence type="ECO:0000256" key="1">
    <source>
        <dbReference type="ARBA" id="ARBA00004141"/>
    </source>
</evidence>
<keyword evidence="3 6" id="KW-0812">Transmembrane</keyword>
<dbReference type="PROSITE" id="PS50850">
    <property type="entry name" value="MFS"/>
    <property type="match status" value="1"/>
</dbReference>
<dbReference type="AlphaFoldDB" id="A0A1B2LW56"/>
<evidence type="ECO:0000256" key="5">
    <source>
        <dbReference type="ARBA" id="ARBA00023136"/>
    </source>
</evidence>
<sequence length="455" mass="50281">MQPSSSNNSNNNLSFATATLEKHVIRKLYLRLLPFLMLCYFIAYIDRVNVGFAALTMNQDIALSASIFGFAATLFFVAYVAFEIPSNIAMEKFGARRWISRIMITWGIIGFCSAFVTGPISFSLSRFLLGAAEAGFFPGVLLYLTLWFPKRYMAGIVAMFMVAIPLSNFFGAPLSALLLNLHGWLGFKGWQILLMLEALPAVVLGLLCLWILPNRPQDAKWLTANEQQWLSQTLAQERLVQAQTTTHHHALPHSAKQQLQYAIRHPYFWLFAIVYAGSSATSNILSLWMPQILKQHHLDTMQTAWLTMIPFGLSALFMVFWGLRANQVANKRATIILPLLLTSISLFLGIFFESVTLSVLLFSLTLMGNYALKGPFWSFVASSMPPSVLAVTIAGINTLAHIGTGLINASVGMIKDSSGSFAMSLLPLALLTLTGAIIIASIGRHTIALKSFNQE</sequence>
<evidence type="ECO:0000256" key="4">
    <source>
        <dbReference type="ARBA" id="ARBA00022989"/>
    </source>
</evidence>
<dbReference type="STRING" id="1789224.BFG52_01495"/>
<evidence type="ECO:0000256" key="3">
    <source>
        <dbReference type="ARBA" id="ARBA00022692"/>
    </source>
</evidence>
<dbReference type="Pfam" id="PF07690">
    <property type="entry name" value="MFS_1"/>
    <property type="match status" value="1"/>
</dbReference>
<feature type="transmembrane region" description="Helical" evidence="6">
    <location>
        <begin position="267"/>
        <end position="289"/>
    </location>
</feature>
<feature type="transmembrane region" description="Helical" evidence="6">
    <location>
        <begin position="128"/>
        <end position="148"/>
    </location>
</feature>
<dbReference type="GO" id="GO:0022857">
    <property type="term" value="F:transmembrane transporter activity"/>
    <property type="evidence" value="ECO:0007669"/>
    <property type="project" value="InterPro"/>
</dbReference>
<dbReference type="Proteomes" id="UP000093391">
    <property type="component" value="Chromosome"/>
</dbReference>
<feature type="transmembrane region" description="Helical" evidence="6">
    <location>
        <begin position="103"/>
        <end position="122"/>
    </location>
</feature>
<evidence type="ECO:0000256" key="2">
    <source>
        <dbReference type="ARBA" id="ARBA00022448"/>
    </source>
</evidence>
<dbReference type="SUPFAM" id="SSF103473">
    <property type="entry name" value="MFS general substrate transporter"/>
    <property type="match status" value="1"/>
</dbReference>
<feature type="transmembrane region" description="Helical" evidence="6">
    <location>
        <begin position="28"/>
        <end position="45"/>
    </location>
</feature>
<evidence type="ECO:0000313" key="9">
    <source>
        <dbReference type="Proteomes" id="UP000093391"/>
    </source>
</evidence>
<dbReference type="CDD" id="cd17319">
    <property type="entry name" value="MFS_ExuT_GudP_like"/>
    <property type="match status" value="1"/>
</dbReference>
<comment type="subcellular location">
    <subcellularLocation>
        <location evidence="1">Membrane</location>
        <topology evidence="1">Multi-pass membrane protein</topology>
    </subcellularLocation>
</comment>
<reference evidence="8 9" key="1">
    <citation type="submission" date="2016-08" db="EMBL/GenBank/DDBJ databases">
        <authorList>
            <person name="Seilhamer J.J."/>
        </authorList>
    </citation>
    <scope>NUCLEOTIDE SEQUENCE [LARGE SCALE GENOMIC DNA]</scope>
    <source>
        <strain evidence="8 9">BRTC-1</strain>
    </source>
</reference>
<dbReference type="Gene3D" id="1.20.1250.20">
    <property type="entry name" value="MFS general substrate transporter like domains"/>
    <property type="match status" value="2"/>
</dbReference>
<evidence type="ECO:0000259" key="7">
    <source>
        <dbReference type="PROSITE" id="PS50850"/>
    </source>
</evidence>
<feature type="transmembrane region" description="Helical" evidence="6">
    <location>
        <begin position="304"/>
        <end position="323"/>
    </location>
</feature>
<dbReference type="FunFam" id="1.20.1250.20:FF:000018">
    <property type="entry name" value="MFS transporter permease"/>
    <property type="match status" value="1"/>
</dbReference>
<keyword evidence="4 6" id="KW-1133">Transmembrane helix</keyword>
<keyword evidence="5 6" id="KW-0472">Membrane</keyword>
<keyword evidence="2" id="KW-0813">Transport</keyword>
<dbReference type="InterPro" id="IPR020846">
    <property type="entry name" value="MFS_dom"/>
</dbReference>
<dbReference type="RefSeq" id="WP_067551651.1">
    <property type="nucleotide sequence ID" value="NZ_CP016895.1"/>
</dbReference>
<dbReference type="InterPro" id="IPR036259">
    <property type="entry name" value="MFS_trans_sf"/>
</dbReference>
<dbReference type="InterPro" id="IPR011701">
    <property type="entry name" value="MFS"/>
</dbReference>
<feature type="transmembrane region" description="Helical" evidence="6">
    <location>
        <begin position="388"/>
        <end position="409"/>
    </location>
</feature>
<organism evidence="8 9">
    <name type="scientific">Acinetobacter larvae</name>
    <dbReference type="NCBI Taxonomy" id="1789224"/>
    <lineage>
        <taxon>Bacteria</taxon>
        <taxon>Pseudomonadati</taxon>
        <taxon>Pseudomonadota</taxon>
        <taxon>Gammaproteobacteria</taxon>
        <taxon>Moraxellales</taxon>
        <taxon>Moraxellaceae</taxon>
        <taxon>Acinetobacter</taxon>
    </lineage>
</organism>
<dbReference type="PANTHER" id="PTHR43791">
    <property type="entry name" value="PERMEASE-RELATED"/>
    <property type="match status" value="1"/>
</dbReference>
<dbReference type="PANTHER" id="PTHR43791:SF36">
    <property type="entry name" value="TRANSPORTER, PUTATIVE (AFU_ORTHOLOGUE AFUA_6G08340)-RELATED"/>
    <property type="match status" value="1"/>
</dbReference>
<feature type="transmembrane region" description="Helical" evidence="6">
    <location>
        <begin position="335"/>
        <end position="368"/>
    </location>
</feature>
<feature type="transmembrane region" description="Helical" evidence="6">
    <location>
        <begin position="155"/>
        <end position="178"/>
    </location>
</feature>
<proteinExistence type="predicted"/>
<dbReference type="EMBL" id="CP016895">
    <property type="protein sequence ID" value="AOA57154.1"/>
    <property type="molecule type" value="Genomic_DNA"/>
</dbReference>
<feature type="transmembrane region" description="Helical" evidence="6">
    <location>
        <begin position="190"/>
        <end position="212"/>
    </location>
</feature>
<accession>A0A1B2LW56</accession>
<protein>
    <submittedName>
        <fullName evidence="8">MFS transporter</fullName>
    </submittedName>
</protein>
<name>A0A1B2LW56_9GAMM</name>
<dbReference type="KEGG" id="ala:BFG52_01495"/>
<feature type="transmembrane region" description="Helical" evidence="6">
    <location>
        <begin position="421"/>
        <end position="442"/>
    </location>
</feature>
<dbReference type="GO" id="GO:0016020">
    <property type="term" value="C:membrane"/>
    <property type="evidence" value="ECO:0007669"/>
    <property type="project" value="UniProtKB-SubCell"/>
</dbReference>
<gene>
    <name evidence="8" type="ORF">BFG52_01495</name>
</gene>
<keyword evidence="9" id="KW-1185">Reference proteome</keyword>
<dbReference type="OrthoDB" id="9773957at2"/>
<feature type="transmembrane region" description="Helical" evidence="6">
    <location>
        <begin position="61"/>
        <end position="82"/>
    </location>
</feature>
<evidence type="ECO:0000313" key="8">
    <source>
        <dbReference type="EMBL" id="AOA57154.1"/>
    </source>
</evidence>
<evidence type="ECO:0000256" key="6">
    <source>
        <dbReference type="SAM" id="Phobius"/>
    </source>
</evidence>
<feature type="domain" description="Major facilitator superfamily (MFS) profile" evidence="7">
    <location>
        <begin position="32"/>
        <end position="447"/>
    </location>
</feature>